<name>A0A367ZGK9_9BACT</name>
<gene>
    <name evidence="3" type="primary">smpB</name>
    <name evidence="4" type="ORF">OZSIB_3054</name>
</gene>
<dbReference type="PANTHER" id="PTHR30308:SF2">
    <property type="entry name" value="SSRA-BINDING PROTEIN"/>
    <property type="match status" value="1"/>
</dbReference>
<sequence length="159" mass="17983">MKSKPAAGEDGIKLIAANRKAFHDYHILEKLEVGIALVGSELRPLREGKVNLKDAYAEVVDGQLWLVDAHIGSNPFSNRLDHPPLRRRKLLAHKRQIVKLGQKVETSGMTLVPLRLYFRAGRVKVEIALAKGKAQYDKREAIAKKDLKRDMDRELSGRR</sequence>
<evidence type="ECO:0000256" key="2">
    <source>
        <dbReference type="ARBA" id="ARBA00022884"/>
    </source>
</evidence>
<evidence type="ECO:0000313" key="4">
    <source>
        <dbReference type="EMBL" id="RCK77243.1"/>
    </source>
</evidence>
<dbReference type="NCBIfam" id="NF003843">
    <property type="entry name" value="PRK05422.1"/>
    <property type="match status" value="1"/>
</dbReference>
<dbReference type="HAMAP" id="MF_00023">
    <property type="entry name" value="SmpB"/>
    <property type="match status" value="1"/>
</dbReference>
<dbReference type="PANTHER" id="PTHR30308">
    <property type="entry name" value="TMRNA-BINDING COMPONENT OF TRANS-TRANSLATION TAGGING COMPLEX"/>
    <property type="match status" value="1"/>
</dbReference>
<evidence type="ECO:0000256" key="3">
    <source>
        <dbReference type="HAMAP-Rule" id="MF_00023"/>
    </source>
</evidence>
<reference evidence="4 5" key="1">
    <citation type="submission" date="2018-05" db="EMBL/GenBank/DDBJ databases">
        <title>A metagenomic window into the 2 km-deep terrestrial subsurface aquifer revealed taxonomically and functionally diverse microbial community comprising novel uncultured bacterial lineages.</title>
        <authorList>
            <person name="Kadnikov V.V."/>
            <person name="Mardanov A.V."/>
            <person name="Beletsky A.V."/>
            <person name="Banks D."/>
            <person name="Pimenov N.V."/>
            <person name="Frank Y.A."/>
            <person name="Karnachuk O.V."/>
            <person name="Ravin N.V."/>
        </authorList>
    </citation>
    <scope>NUCLEOTIDE SEQUENCE [LARGE SCALE GENOMIC DNA]</scope>
    <source>
        <strain evidence="4">BY5</strain>
    </source>
</reference>
<comment type="caution">
    <text evidence="4">The sequence shown here is derived from an EMBL/GenBank/DDBJ whole genome shotgun (WGS) entry which is preliminary data.</text>
</comment>
<dbReference type="GO" id="GO:0070930">
    <property type="term" value="P:trans-translation-dependent protein tagging"/>
    <property type="evidence" value="ECO:0007669"/>
    <property type="project" value="TreeGrafter"/>
</dbReference>
<proteinExistence type="inferred from homology"/>
<comment type="subcellular location">
    <subcellularLocation>
        <location evidence="3">Cytoplasm</location>
    </subcellularLocation>
    <text evidence="3">The tmRNA-SmpB complex associates with stalled 70S ribosomes.</text>
</comment>
<dbReference type="EMBL" id="QOQW01000034">
    <property type="protein sequence ID" value="RCK77243.1"/>
    <property type="molecule type" value="Genomic_DNA"/>
</dbReference>
<evidence type="ECO:0000313" key="5">
    <source>
        <dbReference type="Proteomes" id="UP000252355"/>
    </source>
</evidence>
<keyword evidence="1 3" id="KW-0963">Cytoplasm</keyword>
<comment type="function">
    <text evidence="3">Required for rescue of stalled ribosomes mediated by trans-translation. Binds to transfer-messenger RNA (tmRNA), required for stable association of tmRNA with ribosomes. tmRNA and SmpB together mimic tRNA shape, replacing the anticodon stem-loop with SmpB. tmRNA is encoded by the ssrA gene; the 2 termini fold to resemble tRNA(Ala) and it encodes a 'tag peptide', a short internal open reading frame. During trans-translation Ala-aminoacylated tmRNA acts like a tRNA, entering the A-site of stalled ribosomes, displacing the stalled mRNA. The ribosome then switches to translate the ORF on the tmRNA; the nascent peptide is terminated with the 'tag peptide' encoded by the tmRNA and targeted for degradation. The ribosome is freed to recommence translation, which seems to be the essential function of trans-translation.</text>
</comment>
<dbReference type="GO" id="GO:0003723">
    <property type="term" value="F:RNA binding"/>
    <property type="evidence" value="ECO:0007669"/>
    <property type="project" value="UniProtKB-UniRule"/>
</dbReference>
<accession>A0A367ZGK9</accession>
<dbReference type="Gene3D" id="2.40.280.10">
    <property type="match status" value="1"/>
</dbReference>
<dbReference type="GO" id="GO:0005829">
    <property type="term" value="C:cytosol"/>
    <property type="evidence" value="ECO:0007669"/>
    <property type="project" value="TreeGrafter"/>
</dbReference>
<dbReference type="AlphaFoldDB" id="A0A367ZGK9"/>
<dbReference type="Pfam" id="PF01668">
    <property type="entry name" value="SmpB"/>
    <property type="match status" value="1"/>
</dbReference>
<evidence type="ECO:0000256" key="1">
    <source>
        <dbReference type="ARBA" id="ARBA00022490"/>
    </source>
</evidence>
<protein>
    <recommendedName>
        <fullName evidence="3">SsrA-binding protein</fullName>
    </recommendedName>
    <alternativeName>
        <fullName evidence="3">Small protein B</fullName>
    </alternativeName>
</protein>
<dbReference type="InterPro" id="IPR000037">
    <property type="entry name" value="SsrA-bd_prot"/>
</dbReference>
<organism evidence="4 5">
    <name type="scientific">Candidatus Ozemobacter sibiricus</name>
    <dbReference type="NCBI Taxonomy" id="2268124"/>
    <lineage>
        <taxon>Bacteria</taxon>
        <taxon>Candidatus Ozemobacteria</taxon>
        <taxon>Candidatus Ozemobacterales</taxon>
        <taxon>Candidatus Ozemobacteraceae</taxon>
        <taxon>Candidatus Ozemobacter</taxon>
    </lineage>
</organism>
<dbReference type="Proteomes" id="UP000252355">
    <property type="component" value="Unassembled WGS sequence"/>
</dbReference>
<comment type="similarity">
    <text evidence="3">Belongs to the SmpB family.</text>
</comment>
<keyword evidence="2 3" id="KW-0694">RNA-binding</keyword>
<dbReference type="NCBIfam" id="TIGR00086">
    <property type="entry name" value="smpB"/>
    <property type="match status" value="1"/>
</dbReference>
<dbReference type="SUPFAM" id="SSF74982">
    <property type="entry name" value="Small protein B (SmpB)"/>
    <property type="match status" value="1"/>
</dbReference>
<dbReference type="CDD" id="cd09294">
    <property type="entry name" value="SmpB"/>
    <property type="match status" value="1"/>
</dbReference>
<dbReference type="GO" id="GO:0070929">
    <property type="term" value="P:trans-translation"/>
    <property type="evidence" value="ECO:0007669"/>
    <property type="project" value="UniProtKB-UniRule"/>
</dbReference>
<dbReference type="InterPro" id="IPR023620">
    <property type="entry name" value="SmpB"/>
</dbReference>